<dbReference type="GeneID" id="105300577"/>
<dbReference type="Gene3D" id="4.10.110.10">
    <property type="entry name" value="Spasmolytic Protein, domain 1"/>
    <property type="match status" value="1"/>
</dbReference>
<keyword evidence="7" id="KW-1185">Reference proteome</keyword>
<reference evidence="8" key="1">
    <citation type="submission" date="2025-08" db="UniProtKB">
        <authorList>
            <consortium name="RefSeq"/>
        </authorList>
    </citation>
    <scope>IDENTIFICATION</scope>
    <source>
        <tissue evidence="8">Kidney</tissue>
    </source>
</reference>
<feature type="disulfide bond" evidence="4">
    <location>
        <begin position="87"/>
        <end position="113"/>
    </location>
</feature>
<dbReference type="InterPro" id="IPR017994">
    <property type="entry name" value="P_trefoil_chordata"/>
</dbReference>
<dbReference type="PANTHER" id="PTHR13826">
    <property type="entry name" value="INTESTINAL TREFOIL FACTOR-RELATED"/>
    <property type="match status" value="1"/>
</dbReference>
<dbReference type="CTD" id="7031"/>
<evidence type="ECO:0000313" key="8">
    <source>
        <dbReference type="RefSeq" id="XP_023393977.1"/>
    </source>
</evidence>
<accession>A0A6P6D383</accession>
<dbReference type="GO" id="GO:0030277">
    <property type="term" value="P:maintenance of gastrointestinal epithelium"/>
    <property type="evidence" value="ECO:0007669"/>
    <property type="project" value="TreeGrafter"/>
</dbReference>
<evidence type="ECO:0000256" key="3">
    <source>
        <dbReference type="ARBA" id="ARBA00023157"/>
    </source>
</evidence>
<dbReference type="CDD" id="cd00111">
    <property type="entry name" value="Trefoil"/>
    <property type="match status" value="1"/>
</dbReference>
<evidence type="ECO:0000256" key="1">
    <source>
        <dbReference type="ARBA" id="ARBA00004613"/>
    </source>
</evidence>
<dbReference type="FunFam" id="4.10.110.10:FF:000006">
    <property type="entry name" value="Trefoil factor 1"/>
    <property type="match status" value="1"/>
</dbReference>
<dbReference type="InterPro" id="IPR000519">
    <property type="entry name" value="P_trefoil_dom"/>
</dbReference>
<evidence type="ECO:0000259" key="6">
    <source>
        <dbReference type="PROSITE" id="PS51448"/>
    </source>
</evidence>
<keyword evidence="2" id="KW-0964">Secreted</keyword>
<dbReference type="SMART" id="SM00018">
    <property type="entry name" value="PD"/>
    <property type="match status" value="1"/>
</dbReference>
<dbReference type="PANTHER" id="PTHR13826:SF18">
    <property type="entry name" value="TREFOIL FACTOR 1"/>
    <property type="match status" value="1"/>
</dbReference>
<dbReference type="GO" id="GO:0005615">
    <property type="term" value="C:extracellular space"/>
    <property type="evidence" value="ECO:0007669"/>
    <property type="project" value="TreeGrafter"/>
</dbReference>
<dbReference type="PROSITE" id="PS51448">
    <property type="entry name" value="P_TREFOIL_2"/>
    <property type="match status" value="1"/>
</dbReference>
<evidence type="ECO:0000256" key="4">
    <source>
        <dbReference type="PROSITE-ProRule" id="PRU00779"/>
    </source>
</evidence>
<gene>
    <name evidence="8" type="primary">TFF1</name>
</gene>
<dbReference type="Pfam" id="PF00088">
    <property type="entry name" value="Trefoil"/>
    <property type="match status" value="1"/>
</dbReference>
<dbReference type="InterPro" id="IPR044913">
    <property type="entry name" value="P_trefoil_dom_sf"/>
</dbReference>
<feature type="compositionally biased region" description="Basic residues" evidence="5">
    <location>
        <begin position="1"/>
        <end position="10"/>
    </location>
</feature>
<dbReference type="SUPFAM" id="SSF57492">
    <property type="entry name" value="Trefoil"/>
    <property type="match status" value="1"/>
</dbReference>
<dbReference type="AlphaFoldDB" id="A0A6P6D383"/>
<dbReference type="PRINTS" id="PR00680">
    <property type="entry name" value="PTREFOIL"/>
</dbReference>
<evidence type="ECO:0000256" key="5">
    <source>
        <dbReference type="SAM" id="MobiDB-lite"/>
    </source>
</evidence>
<name>A0A6P6D383_PTEVA</name>
<proteinExistence type="predicted"/>
<dbReference type="PROSITE" id="PS00025">
    <property type="entry name" value="P_TREFOIL_1"/>
    <property type="match status" value="1"/>
</dbReference>
<dbReference type="InterPro" id="IPR017957">
    <property type="entry name" value="P_trefoil_CS"/>
</dbReference>
<feature type="region of interest" description="Disordered" evidence="5">
    <location>
        <begin position="1"/>
        <end position="22"/>
    </location>
</feature>
<sequence>MSRRIRRNHFRGPFPGGEPSPTTWTAVEKSSCGHGLFKATSGVRSPKNCGSGSVLTGRMLFSTETCLEITAEPRAVLGRSAEASETCEVTPTERKNCGFPGITARACHEKGCCFNSATRGVPWCFYPSSRNAPEDVPDECEF</sequence>
<comment type="subcellular location">
    <subcellularLocation>
        <location evidence="1">Secreted</location>
    </subcellularLocation>
</comment>
<dbReference type="Proteomes" id="UP000515202">
    <property type="component" value="Unplaced"/>
</dbReference>
<organism evidence="7 8">
    <name type="scientific">Pteropus vampyrus</name>
    <name type="common">Large flying fox</name>
    <dbReference type="NCBI Taxonomy" id="132908"/>
    <lineage>
        <taxon>Eukaryota</taxon>
        <taxon>Metazoa</taxon>
        <taxon>Chordata</taxon>
        <taxon>Craniata</taxon>
        <taxon>Vertebrata</taxon>
        <taxon>Euteleostomi</taxon>
        <taxon>Mammalia</taxon>
        <taxon>Eutheria</taxon>
        <taxon>Laurasiatheria</taxon>
        <taxon>Chiroptera</taxon>
        <taxon>Yinpterochiroptera</taxon>
        <taxon>Pteropodoidea</taxon>
        <taxon>Pteropodidae</taxon>
        <taxon>Pteropodinae</taxon>
        <taxon>Pteropus</taxon>
    </lineage>
</organism>
<protein>
    <submittedName>
        <fullName evidence="8">Trefoil factor 1 isoform X1</fullName>
    </submittedName>
</protein>
<feature type="domain" description="P-type" evidence="6">
    <location>
        <begin position="85"/>
        <end position="128"/>
    </location>
</feature>
<evidence type="ECO:0000313" key="7">
    <source>
        <dbReference type="Proteomes" id="UP000515202"/>
    </source>
</evidence>
<feature type="disulfide bond" evidence="4">
    <location>
        <begin position="107"/>
        <end position="124"/>
    </location>
</feature>
<feature type="disulfide bond" evidence="4">
    <location>
        <begin position="97"/>
        <end position="112"/>
    </location>
</feature>
<dbReference type="RefSeq" id="XP_023393977.1">
    <property type="nucleotide sequence ID" value="XM_023538209.1"/>
</dbReference>
<evidence type="ECO:0000256" key="2">
    <source>
        <dbReference type="ARBA" id="ARBA00022525"/>
    </source>
</evidence>
<keyword evidence="3 4" id="KW-1015">Disulfide bond</keyword>
<dbReference type="OrthoDB" id="10051464at2759"/>